<dbReference type="AlphaFoldDB" id="A0A7W9NDY7"/>
<evidence type="ECO:0000256" key="2">
    <source>
        <dbReference type="ARBA" id="ARBA00022475"/>
    </source>
</evidence>
<evidence type="ECO:0000256" key="6">
    <source>
        <dbReference type="SAM" id="Phobius"/>
    </source>
</evidence>
<dbReference type="Proteomes" id="UP000585638">
    <property type="component" value="Unassembled WGS sequence"/>
</dbReference>
<feature type="transmembrane region" description="Helical" evidence="6">
    <location>
        <begin position="15"/>
        <end position="34"/>
    </location>
</feature>
<evidence type="ECO:0000313" key="8">
    <source>
        <dbReference type="Proteomes" id="UP000585638"/>
    </source>
</evidence>
<dbReference type="GO" id="GO:0005886">
    <property type="term" value="C:plasma membrane"/>
    <property type="evidence" value="ECO:0007669"/>
    <property type="project" value="UniProtKB-SubCell"/>
</dbReference>
<feature type="transmembrane region" description="Helical" evidence="6">
    <location>
        <begin position="357"/>
        <end position="377"/>
    </location>
</feature>
<keyword evidence="5 6" id="KW-0472">Membrane</keyword>
<comment type="caution">
    <text evidence="7">The sequence shown here is derived from an EMBL/GenBank/DDBJ whole genome shotgun (WGS) entry which is preliminary data.</text>
</comment>
<keyword evidence="2" id="KW-1003">Cell membrane</keyword>
<feature type="transmembrane region" description="Helical" evidence="6">
    <location>
        <begin position="383"/>
        <end position="404"/>
    </location>
</feature>
<feature type="transmembrane region" description="Helical" evidence="6">
    <location>
        <begin position="154"/>
        <end position="173"/>
    </location>
</feature>
<comment type="subcellular location">
    <subcellularLocation>
        <location evidence="1">Cell membrane</location>
        <topology evidence="1">Multi-pass membrane protein</topology>
    </subcellularLocation>
</comment>
<dbReference type="PANTHER" id="PTHR30250:SF11">
    <property type="entry name" value="O-ANTIGEN TRANSPORTER-RELATED"/>
    <property type="match status" value="1"/>
</dbReference>
<organism evidence="7 8">
    <name type="scientific">Kutzneria kofuensis</name>
    <dbReference type="NCBI Taxonomy" id="103725"/>
    <lineage>
        <taxon>Bacteria</taxon>
        <taxon>Bacillati</taxon>
        <taxon>Actinomycetota</taxon>
        <taxon>Actinomycetes</taxon>
        <taxon>Pseudonocardiales</taxon>
        <taxon>Pseudonocardiaceae</taxon>
        <taxon>Kutzneria</taxon>
    </lineage>
</organism>
<proteinExistence type="predicted"/>
<feature type="transmembrane region" description="Helical" evidence="6">
    <location>
        <begin position="330"/>
        <end position="350"/>
    </location>
</feature>
<feature type="transmembrane region" description="Helical" evidence="6">
    <location>
        <begin position="296"/>
        <end position="318"/>
    </location>
</feature>
<keyword evidence="4 6" id="KW-1133">Transmembrane helix</keyword>
<keyword evidence="3 6" id="KW-0812">Transmembrane</keyword>
<feature type="transmembrane region" description="Helical" evidence="6">
    <location>
        <begin position="111"/>
        <end position="133"/>
    </location>
</feature>
<keyword evidence="8" id="KW-1185">Reference proteome</keyword>
<evidence type="ECO:0000256" key="3">
    <source>
        <dbReference type="ARBA" id="ARBA00022692"/>
    </source>
</evidence>
<evidence type="ECO:0000256" key="1">
    <source>
        <dbReference type="ARBA" id="ARBA00004651"/>
    </source>
</evidence>
<sequence length="415" mass="42289">MTVTVSDNRMVRDGIALSVGAAFTSVAGLLGWVISARLVSTAEVGLTAAFTSGFLLVSGVTQVSLGPAVLRWLPRAGGRSGTLLLRTYGVVMAGAVLGSLVFLAFPSGHQAAAAVPGWGAPLFVVVTLAWAVLQFQDPVLTGLDRAGAVLVKNLGFGIGRIGVLLLAASLGALGILLSWAVPTILAVLGATVVVVTASRRRGHSQPAGVLPDRREVVALLGPTYLASIGQSLMYYLVPLIVTARYGPAPGAVFFVVWTAVNAVDVAATGFVNSLVVRIAGEPHRAGELVRLAGSRLAVLFGPLIVIGVLLAHPLLSIFGADYAELGSTALVLVLIGFAPRLLILLAVGVFQADGRGLPVAAFQLAGAAVMLPVAALLPTGGLVPIAVGFLLVQLAVAAVAAIALRQRLARQESAA</sequence>
<dbReference type="PANTHER" id="PTHR30250">
    <property type="entry name" value="PST FAMILY PREDICTED COLANIC ACID TRANSPORTER"/>
    <property type="match status" value="1"/>
</dbReference>
<feature type="transmembrane region" description="Helical" evidence="6">
    <location>
        <begin position="249"/>
        <end position="275"/>
    </location>
</feature>
<evidence type="ECO:0000313" key="7">
    <source>
        <dbReference type="EMBL" id="MBB5888834.1"/>
    </source>
</evidence>
<feature type="transmembrane region" description="Helical" evidence="6">
    <location>
        <begin position="54"/>
        <end position="73"/>
    </location>
</feature>
<accession>A0A7W9NDY7</accession>
<feature type="transmembrane region" description="Helical" evidence="6">
    <location>
        <begin position="85"/>
        <end position="105"/>
    </location>
</feature>
<reference evidence="7 8" key="1">
    <citation type="submission" date="2020-08" db="EMBL/GenBank/DDBJ databases">
        <title>Sequencing the genomes of 1000 actinobacteria strains.</title>
        <authorList>
            <person name="Klenk H.-P."/>
        </authorList>
    </citation>
    <scope>NUCLEOTIDE SEQUENCE [LARGE SCALE GENOMIC DNA]</scope>
    <source>
        <strain evidence="7 8">DSM 43851</strain>
    </source>
</reference>
<protein>
    <submittedName>
        <fullName evidence="7">O-antigen/teichoic acid export membrane protein</fullName>
    </submittedName>
</protein>
<name>A0A7W9NDY7_9PSEU</name>
<dbReference type="RefSeq" id="WP_184857324.1">
    <property type="nucleotide sequence ID" value="NZ_JACHIR010000001.1"/>
</dbReference>
<evidence type="ECO:0000256" key="5">
    <source>
        <dbReference type="ARBA" id="ARBA00023136"/>
    </source>
</evidence>
<evidence type="ECO:0000256" key="4">
    <source>
        <dbReference type="ARBA" id="ARBA00022989"/>
    </source>
</evidence>
<feature type="transmembrane region" description="Helical" evidence="6">
    <location>
        <begin position="217"/>
        <end position="237"/>
    </location>
</feature>
<feature type="transmembrane region" description="Helical" evidence="6">
    <location>
        <begin position="179"/>
        <end position="197"/>
    </location>
</feature>
<gene>
    <name evidence="7" type="ORF">BJ998_000030</name>
</gene>
<dbReference type="EMBL" id="JACHIR010000001">
    <property type="protein sequence ID" value="MBB5888834.1"/>
    <property type="molecule type" value="Genomic_DNA"/>
</dbReference>
<dbReference type="InterPro" id="IPR050833">
    <property type="entry name" value="Poly_Biosynth_Transport"/>
</dbReference>